<name>A0A161Z6T4_PSEFL</name>
<evidence type="ECO:0000313" key="3">
    <source>
        <dbReference type="Proteomes" id="UP000076489"/>
    </source>
</evidence>
<reference evidence="2 3" key="2">
    <citation type="journal article" date="2018" name="Nature">
        <title>Mutant phenotypes for thousands of bacterial genes of unknown function.</title>
        <authorList>
            <person name="Price M.N."/>
            <person name="Wetmore K.M."/>
            <person name="Waters R.J."/>
            <person name="Callaghan M."/>
            <person name="Ray J."/>
            <person name="Liu H."/>
            <person name="Kuehl J.V."/>
            <person name="Melnyk R.A."/>
            <person name="Lamson J.S."/>
            <person name="Suh Y."/>
            <person name="Carlson H.K."/>
            <person name="Esquivel Z."/>
            <person name="Sadeeshkumar H."/>
            <person name="Chakraborty R."/>
            <person name="Zane G.M."/>
            <person name="Rubin B.E."/>
            <person name="Wall J.D."/>
            <person name="Visel A."/>
            <person name="Bristow J."/>
            <person name="Blow M.J."/>
            <person name="Arkin A.P."/>
            <person name="Deutschbauer A.M."/>
        </authorList>
    </citation>
    <scope>NUCLEOTIDE SEQUENCE [LARGE SCALE GENOMIC DNA]</scope>
    <source>
        <strain evidence="2 3">FW300-N1B4</strain>
    </source>
</reference>
<comment type="caution">
    <text evidence="2">The sequence shown here is derived from an EMBL/GenBank/DDBJ whole genome shotgun (WGS) entry which is preliminary data.</text>
</comment>
<dbReference type="EMBL" id="LUKJ01000003">
    <property type="protein sequence ID" value="KZN19267.1"/>
    <property type="molecule type" value="Genomic_DNA"/>
</dbReference>
<reference evidence="3" key="1">
    <citation type="submission" date="2016-03" db="EMBL/GenBank/DDBJ databases">
        <authorList>
            <person name="Ray J."/>
            <person name="Price M."/>
            <person name="Deutschbauer A."/>
        </authorList>
    </citation>
    <scope>NUCLEOTIDE SEQUENCE [LARGE SCALE GENOMIC DNA]</scope>
    <source>
        <strain evidence="3">FW300-N1B4</strain>
    </source>
</reference>
<gene>
    <name evidence="2" type="ORF">A1D17_25045</name>
</gene>
<dbReference type="OrthoDB" id="9789501at2"/>
<organism evidence="2 3">
    <name type="scientific">Pseudomonas fluorescens</name>
    <dbReference type="NCBI Taxonomy" id="294"/>
    <lineage>
        <taxon>Bacteria</taxon>
        <taxon>Pseudomonadati</taxon>
        <taxon>Pseudomonadota</taxon>
        <taxon>Gammaproteobacteria</taxon>
        <taxon>Pseudomonadales</taxon>
        <taxon>Pseudomonadaceae</taxon>
        <taxon>Pseudomonas</taxon>
    </lineage>
</organism>
<feature type="domain" description="RES" evidence="1">
    <location>
        <begin position="24"/>
        <end position="151"/>
    </location>
</feature>
<sequence>MAKDPLSSEIHFWRLDPAEYAPSWNSGIGAEKVGGRWNPKGMATVYAALDASTAILEVAVHKDFDALDCKPHRLTQARVLNPSRIYVVQPDSIANSNWLVPGTPSRSQQQFGADLLSVYPFVLVPSSVSPHSWNLLMNPQLANGLYELVLQEPFALDGRLNKPLP</sequence>
<dbReference type="AlphaFoldDB" id="A0A161Z6T4"/>
<dbReference type="RefSeq" id="WP_063343125.1">
    <property type="nucleotide sequence ID" value="NZ_LUKJ01000003.1"/>
</dbReference>
<protein>
    <recommendedName>
        <fullName evidence="1">RES domain-containing protein</fullName>
    </recommendedName>
</protein>
<evidence type="ECO:0000259" key="1">
    <source>
        <dbReference type="SMART" id="SM00953"/>
    </source>
</evidence>
<dbReference type="InterPro" id="IPR014914">
    <property type="entry name" value="RES_dom"/>
</dbReference>
<proteinExistence type="predicted"/>
<dbReference type="SMART" id="SM00953">
    <property type="entry name" value="RES"/>
    <property type="match status" value="1"/>
</dbReference>
<accession>A0A161Z6T4</accession>
<dbReference type="Pfam" id="PF08808">
    <property type="entry name" value="RES"/>
    <property type="match status" value="1"/>
</dbReference>
<dbReference type="Proteomes" id="UP000076489">
    <property type="component" value="Unassembled WGS sequence"/>
</dbReference>
<evidence type="ECO:0000313" key="2">
    <source>
        <dbReference type="EMBL" id="KZN19267.1"/>
    </source>
</evidence>